<dbReference type="Gene3D" id="3.40.50.1820">
    <property type="entry name" value="alpha/beta hydrolase"/>
    <property type="match status" value="1"/>
</dbReference>
<evidence type="ECO:0000259" key="1">
    <source>
        <dbReference type="Pfam" id="PF12146"/>
    </source>
</evidence>
<accession>A0A1G8K361</accession>
<dbReference type="PANTHER" id="PTHR11614">
    <property type="entry name" value="PHOSPHOLIPASE-RELATED"/>
    <property type="match status" value="1"/>
</dbReference>
<keyword evidence="2" id="KW-0378">Hydrolase</keyword>
<evidence type="ECO:0000313" key="2">
    <source>
        <dbReference type="EMBL" id="SDI37885.1"/>
    </source>
</evidence>
<dbReference type="EMBL" id="FNDN01000007">
    <property type="protein sequence ID" value="SDI37885.1"/>
    <property type="molecule type" value="Genomic_DNA"/>
</dbReference>
<organism evidence="2 3">
    <name type="scientific">Rhodococcus triatomae</name>
    <dbReference type="NCBI Taxonomy" id="300028"/>
    <lineage>
        <taxon>Bacteria</taxon>
        <taxon>Bacillati</taxon>
        <taxon>Actinomycetota</taxon>
        <taxon>Actinomycetes</taxon>
        <taxon>Mycobacteriales</taxon>
        <taxon>Nocardiaceae</taxon>
        <taxon>Rhodococcus</taxon>
    </lineage>
</organism>
<name>A0A1G8K361_9NOCA</name>
<dbReference type="InterPro" id="IPR051044">
    <property type="entry name" value="MAG_DAG_Lipase"/>
</dbReference>
<dbReference type="Proteomes" id="UP000183263">
    <property type="component" value="Unassembled WGS sequence"/>
</dbReference>
<proteinExistence type="predicted"/>
<protein>
    <submittedName>
        <fullName evidence="2">Lysophospholipase, alpha-beta hydrolase superfamily</fullName>
    </submittedName>
</protein>
<dbReference type="InterPro" id="IPR022742">
    <property type="entry name" value="Hydrolase_4"/>
</dbReference>
<sequence>MFTYTSDDGIVIHVHEWLTDGRARGIVQLAHGMGEHAARYAPIAESLNAEGFHVYAADHRGHGTSMHAEPGAIGKDGWNHLVQDMVALTGILRERHPGLPVVLLAHSLGSFATQQYLLDHSDLVDAVALSGTTAVDQLIDSLVNDGPDVLAQFNAEFEPARTGYDWLSRDEHQVDLYLSDPLCGFSLDASGMGDLIAAGTRFADVSTVRKNLPVYVFVGDRDPLNAKLTRSDLLVDRYRAAGITDVTYQVYPGARHEILNETNRAEVLEDLTGWLDRVITAG</sequence>
<dbReference type="RefSeq" id="WP_072740056.1">
    <property type="nucleotide sequence ID" value="NZ_CP048813.1"/>
</dbReference>
<keyword evidence="3" id="KW-1185">Reference proteome</keyword>
<dbReference type="AlphaFoldDB" id="A0A1G8K361"/>
<dbReference type="Pfam" id="PF12146">
    <property type="entry name" value="Hydrolase_4"/>
    <property type="match status" value="1"/>
</dbReference>
<feature type="domain" description="Serine aminopeptidase S33" evidence="1">
    <location>
        <begin position="22"/>
        <end position="263"/>
    </location>
</feature>
<reference evidence="2 3" key="1">
    <citation type="submission" date="2016-10" db="EMBL/GenBank/DDBJ databases">
        <authorList>
            <person name="de Groot N.N."/>
        </authorList>
    </citation>
    <scope>NUCLEOTIDE SEQUENCE [LARGE SCALE GENOMIC DNA]</scope>
    <source>
        <strain evidence="2 3">DSM 44892</strain>
    </source>
</reference>
<dbReference type="GO" id="GO:0016787">
    <property type="term" value="F:hydrolase activity"/>
    <property type="evidence" value="ECO:0007669"/>
    <property type="project" value="UniProtKB-KW"/>
</dbReference>
<dbReference type="InterPro" id="IPR029058">
    <property type="entry name" value="AB_hydrolase_fold"/>
</dbReference>
<evidence type="ECO:0000313" key="3">
    <source>
        <dbReference type="Proteomes" id="UP000183263"/>
    </source>
</evidence>
<dbReference type="OrthoDB" id="9806902at2"/>
<dbReference type="SUPFAM" id="SSF53474">
    <property type="entry name" value="alpha/beta-Hydrolases"/>
    <property type="match status" value="1"/>
</dbReference>
<gene>
    <name evidence="2" type="ORF">SAMN05444695_1079</name>
</gene>